<evidence type="ECO:0000259" key="5">
    <source>
        <dbReference type="PROSITE" id="PS50110"/>
    </source>
</evidence>
<reference evidence="6" key="1">
    <citation type="journal article" date="2014" name="Int. J. Syst. Evol. Microbiol.">
        <title>Complete genome sequence of Corynebacterium casei LMG S-19264T (=DSM 44701T), isolated from a smear-ripened cheese.</title>
        <authorList>
            <consortium name="US DOE Joint Genome Institute (JGI-PGF)"/>
            <person name="Walter F."/>
            <person name="Albersmeier A."/>
            <person name="Kalinowski J."/>
            <person name="Ruckert C."/>
        </authorList>
    </citation>
    <scope>NUCLEOTIDE SEQUENCE</scope>
    <source>
        <strain evidence="6">CGMCC 1.15493</strain>
    </source>
</reference>
<name>A0A916YBM1_9HYPH</name>
<dbReference type="InterPro" id="IPR001789">
    <property type="entry name" value="Sig_transdc_resp-reg_receiver"/>
</dbReference>
<feature type="modified residue" description="4-aspartylphosphate" evidence="4">
    <location>
        <position position="60"/>
    </location>
</feature>
<reference evidence="6" key="2">
    <citation type="submission" date="2020-09" db="EMBL/GenBank/DDBJ databases">
        <authorList>
            <person name="Sun Q."/>
            <person name="Zhou Y."/>
        </authorList>
    </citation>
    <scope>NUCLEOTIDE SEQUENCE</scope>
    <source>
        <strain evidence="6">CGMCC 1.15493</strain>
    </source>
</reference>
<evidence type="ECO:0000256" key="1">
    <source>
        <dbReference type="ARBA" id="ARBA00022553"/>
    </source>
</evidence>
<evidence type="ECO:0000256" key="4">
    <source>
        <dbReference type="PROSITE-ProRule" id="PRU00169"/>
    </source>
</evidence>
<dbReference type="EMBL" id="BMJJ01000014">
    <property type="protein sequence ID" value="GGD38249.1"/>
    <property type="molecule type" value="Genomic_DNA"/>
</dbReference>
<dbReference type="AlphaFoldDB" id="A0A916YBM1"/>
<dbReference type="PANTHER" id="PTHR44591:SF3">
    <property type="entry name" value="RESPONSE REGULATORY DOMAIN-CONTAINING PROTEIN"/>
    <property type="match status" value="1"/>
</dbReference>
<evidence type="ECO:0000313" key="6">
    <source>
        <dbReference type="EMBL" id="GGD38249.1"/>
    </source>
</evidence>
<dbReference type="SUPFAM" id="SSF52172">
    <property type="entry name" value="CheY-like"/>
    <property type="match status" value="1"/>
</dbReference>
<dbReference type="InterPro" id="IPR011006">
    <property type="entry name" value="CheY-like_superfamily"/>
</dbReference>
<keyword evidence="7" id="KW-1185">Reference proteome</keyword>
<gene>
    <name evidence="6" type="ORF">GCM10011335_46210</name>
</gene>
<proteinExistence type="predicted"/>
<protein>
    <recommendedName>
        <fullName evidence="5">Response regulatory domain-containing protein</fullName>
    </recommendedName>
</protein>
<sequence length="130" mass="14480">MPDPSDHQTPVLVVEDDALLRMTIVDHLEDAGFNVFEATTGDEGISELARVPELRALLTDIEMPGLIDGIKLARITHQLYPEMAVVIMSGRVRPESHELPPSARFFHKPYSHDEIVDALHDMMGTIPKIS</sequence>
<dbReference type="InterPro" id="IPR050595">
    <property type="entry name" value="Bact_response_regulator"/>
</dbReference>
<dbReference type="Proteomes" id="UP000613160">
    <property type="component" value="Unassembled WGS sequence"/>
</dbReference>
<organism evidence="6 7">
    <name type="scientific">Aureimonas glaciei</name>
    <dbReference type="NCBI Taxonomy" id="1776957"/>
    <lineage>
        <taxon>Bacteria</taxon>
        <taxon>Pseudomonadati</taxon>
        <taxon>Pseudomonadota</taxon>
        <taxon>Alphaproteobacteria</taxon>
        <taxon>Hyphomicrobiales</taxon>
        <taxon>Aurantimonadaceae</taxon>
        <taxon>Aureimonas</taxon>
    </lineage>
</organism>
<dbReference type="Pfam" id="PF00072">
    <property type="entry name" value="Response_reg"/>
    <property type="match status" value="1"/>
</dbReference>
<dbReference type="RefSeq" id="WP_188854806.1">
    <property type="nucleotide sequence ID" value="NZ_BMJJ01000014.1"/>
</dbReference>
<feature type="domain" description="Response regulatory" evidence="5">
    <location>
        <begin position="10"/>
        <end position="123"/>
    </location>
</feature>
<dbReference type="PANTHER" id="PTHR44591">
    <property type="entry name" value="STRESS RESPONSE REGULATOR PROTEIN 1"/>
    <property type="match status" value="1"/>
</dbReference>
<comment type="caution">
    <text evidence="6">The sequence shown here is derived from an EMBL/GenBank/DDBJ whole genome shotgun (WGS) entry which is preliminary data.</text>
</comment>
<evidence type="ECO:0000256" key="2">
    <source>
        <dbReference type="ARBA" id="ARBA00023015"/>
    </source>
</evidence>
<dbReference type="PROSITE" id="PS50110">
    <property type="entry name" value="RESPONSE_REGULATORY"/>
    <property type="match status" value="1"/>
</dbReference>
<keyword evidence="1 4" id="KW-0597">Phosphoprotein</keyword>
<dbReference type="SMART" id="SM00448">
    <property type="entry name" value="REC"/>
    <property type="match status" value="1"/>
</dbReference>
<accession>A0A916YBM1</accession>
<evidence type="ECO:0000313" key="7">
    <source>
        <dbReference type="Proteomes" id="UP000613160"/>
    </source>
</evidence>
<keyword evidence="3" id="KW-0804">Transcription</keyword>
<dbReference type="GO" id="GO:0000160">
    <property type="term" value="P:phosphorelay signal transduction system"/>
    <property type="evidence" value="ECO:0007669"/>
    <property type="project" value="InterPro"/>
</dbReference>
<dbReference type="Gene3D" id="3.40.50.2300">
    <property type="match status" value="1"/>
</dbReference>
<evidence type="ECO:0000256" key="3">
    <source>
        <dbReference type="ARBA" id="ARBA00023163"/>
    </source>
</evidence>
<keyword evidence="2" id="KW-0805">Transcription regulation</keyword>